<keyword evidence="7" id="KW-1185">Reference proteome</keyword>
<dbReference type="InterPro" id="IPR006311">
    <property type="entry name" value="TAT_signal"/>
</dbReference>
<feature type="signal peptide" evidence="5">
    <location>
        <begin position="1"/>
        <end position="25"/>
    </location>
</feature>
<proteinExistence type="inferred from homology"/>
<dbReference type="EMBL" id="BIFQ01000001">
    <property type="protein sequence ID" value="GCE03179.1"/>
    <property type="molecule type" value="Genomic_DNA"/>
</dbReference>
<dbReference type="GO" id="GO:0015768">
    <property type="term" value="P:maltose transport"/>
    <property type="evidence" value="ECO:0007669"/>
    <property type="project" value="TreeGrafter"/>
</dbReference>
<dbReference type="PROSITE" id="PS51257">
    <property type="entry name" value="PROKAR_LIPOPROTEIN"/>
    <property type="match status" value="1"/>
</dbReference>
<evidence type="ECO:0000256" key="5">
    <source>
        <dbReference type="SAM" id="SignalP"/>
    </source>
</evidence>
<keyword evidence="3 5" id="KW-0732">Signal</keyword>
<protein>
    <submittedName>
        <fullName evidence="6">Sugar ABC transporter substrate-binding protein</fullName>
    </submittedName>
</protein>
<reference evidence="7" key="1">
    <citation type="submission" date="2018-12" db="EMBL/GenBank/DDBJ databases">
        <title>Tengunoibacter tsumagoiensis gen. nov., sp. nov., Dictyobacter kobayashii sp. nov., D. alpinus sp. nov., and D. joshuensis sp. nov. and description of Dictyobacteraceae fam. nov. within the order Ktedonobacterales isolated from Tengu-no-mugimeshi.</title>
        <authorList>
            <person name="Wang C.M."/>
            <person name="Zheng Y."/>
            <person name="Sakai Y."/>
            <person name="Toyoda A."/>
            <person name="Minakuchi Y."/>
            <person name="Abe K."/>
            <person name="Yokota A."/>
            <person name="Yabe S."/>
        </authorList>
    </citation>
    <scope>NUCLEOTIDE SEQUENCE [LARGE SCALE GENOMIC DNA]</scope>
    <source>
        <strain evidence="7">S-27</strain>
    </source>
</reference>
<sequence>MASSISRRRFLQYTGAATISGSLLAACGNTSVGPGATNSGGGTALSQWYHQYGESGTEAAAKRYAKEYTKANVTVRWTPGDYATVLNSALISNSPPDVFETSGVGVDQIKNGFFEPLDDLFGDAKSDFSDVSLSPYTVNGKVYGIKMLNDTGLLYYRKSMLQKAGVQPPTTFAEVITAAQKLTTKDVKGLFVGNDGGIGALGNIAVWSAGSDFVSKDNKIIFNNDRTAAAIEKIVELNKTKALLLGNTTDWWDPSAFTQGLAAMEWTGLWAMPAIQKALGDDFGVMAWPKLDAQGTPATFLGGWGACVSGKGKNKDAAKAFVKWLWIDNTKDQEDWCLSYGFHIPPRASLASKATKLQSGPASDAVTIAKQYGKATPPIWDGTMGTAFSDVITRAVKNNANIQSELKQAEDKCNTELQKLL</sequence>
<dbReference type="GO" id="GO:0042956">
    <property type="term" value="P:maltodextrin transmembrane transport"/>
    <property type="evidence" value="ECO:0007669"/>
    <property type="project" value="TreeGrafter"/>
</dbReference>
<name>A0A401Z8L9_9CHLR</name>
<keyword evidence="2" id="KW-0813">Transport</keyword>
<dbReference type="Pfam" id="PF01547">
    <property type="entry name" value="SBP_bac_1"/>
    <property type="match status" value="1"/>
</dbReference>
<dbReference type="PANTHER" id="PTHR30061:SF50">
    <property type="entry name" value="MALTOSE_MALTODEXTRIN-BINDING PERIPLASMIC PROTEIN"/>
    <property type="match status" value="1"/>
</dbReference>
<evidence type="ECO:0000313" key="6">
    <source>
        <dbReference type="EMBL" id="GCE03179.1"/>
    </source>
</evidence>
<dbReference type="InterPro" id="IPR006059">
    <property type="entry name" value="SBP"/>
</dbReference>
<dbReference type="RefSeq" id="WP_126594481.1">
    <property type="nucleotide sequence ID" value="NZ_BIFQ01000001.1"/>
</dbReference>
<evidence type="ECO:0000256" key="2">
    <source>
        <dbReference type="ARBA" id="ARBA00022448"/>
    </source>
</evidence>
<dbReference type="PANTHER" id="PTHR30061">
    <property type="entry name" value="MALTOSE-BINDING PERIPLASMIC PROTEIN"/>
    <property type="match status" value="1"/>
</dbReference>
<accession>A0A401Z8L9</accession>
<dbReference type="OrthoDB" id="383889at2"/>
<feature type="coiled-coil region" evidence="4">
    <location>
        <begin position="392"/>
        <end position="419"/>
    </location>
</feature>
<evidence type="ECO:0000313" key="7">
    <source>
        <dbReference type="Proteomes" id="UP000287224"/>
    </source>
</evidence>
<keyword evidence="4" id="KW-0175">Coiled coil</keyword>
<feature type="chain" id="PRO_5019546812" evidence="5">
    <location>
        <begin position="26"/>
        <end position="421"/>
    </location>
</feature>
<evidence type="ECO:0000256" key="3">
    <source>
        <dbReference type="ARBA" id="ARBA00022729"/>
    </source>
</evidence>
<dbReference type="GO" id="GO:1901982">
    <property type="term" value="F:maltose binding"/>
    <property type="evidence" value="ECO:0007669"/>
    <property type="project" value="TreeGrafter"/>
</dbReference>
<dbReference type="GO" id="GO:0055052">
    <property type="term" value="C:ATP-binding cassette (ABC) transporter complex, substrate-binding subunit-containing"/>
    <property type="evidence" value="ECO:0007669"/>
    <property type="project" value="TreeGrafter"/>
</dbReference>
<dbReference type="CDD" id="cd13585">
    <property type="entry name" value="PBP2_TMBP_like"/>
    <property type="match status" value="1"/>
</dbReference>
<comment type="similarity">
    <text evidence="1">Belongs to the bacterial solute-binding protein 1 family.</text>
</comment>
<dbReference type="Proteomes" id="UP000287224">
    <property type="component" value="Unassembled WGS sequence"/>
</dbReference>
<dbReference type="SUPFAM" id="SSF53850">
    <property type="entry name" value="Periplasmic binding protein-like II"/>
    <property type="match status" value="1"/>
</dbReference>
<dbReference type="AlphaFoldDB" id="A0A401Z8L9"/>
<organism evidence="6 7">
    <name type="scientific">Dictyobacter aurantiacus</name>
    <dbReference type="NCBI Taxonomy" id="1936993"/>
    <lineage>
        <taxon>Bacteria</taxon>
        <taxon>Bacillati</taxon>
        <taxon>Chloroflexota</taxon>
        <taxon>Ktedonobacteria</taxon>
        <taxon>Ktedonobacterales</taxon>
        <taxon>Dictyobacteraceae</taxon>
        <taxon>Dictyobacter</taxon>
    </lineage>
</organism>
<dbReference type="PROSITE" id="PS51318">
    <property type="entry name" value="TAT"/>
    <property type="match status" value="1"/>
</dbReference>
<dbReference type="Gene3D" id="3.40.190.10">
    <property type="entry name" value="Periplasmic binding protein-like II"/>
    <property type="match status" value="1"/>
</dbReference>
<gene>
    <name evidence="6" type="ORF">KDAU_05080</name>
</gene>
<evidence type="ECO:0000256" key="1">
    <source>
        <dbReference type="ARBA" id="ARBA00008520"/>
    </source>
</evidence>
<evidence type="ECO:0000256" key="4">
    <source>
        <dbReference type="SAM" id="Coils"/>
    </source>
</evidence>
<comment type="caution">
    <text evidence="6">The sequence shown here is derived from an EMBL/GenBank/DDBJ whole genome shotgun (WGS) entry which is preliminary data.</text>
</comment>